<name>A0A0F9I295_9ZZZZ</name>
<organism evidence="1">
    <name type="scientific">marine sediment metagenome</name>
    <dbReference type="NCBI Taxonomy" id="412755"/>
    <lineage>
        <taxon>unclassified sequences</taxon>
        <taxon>metagenomes</taxon>
        <taxon>ecological metagenomes</taxon>
    </lineage>
</organism>
<accession>A0A0F9I295</accession>
<dbReference type="AlphaFoldDB" id="A0A0F9I295"/>
<comment type="caution">
    <text evidence="1">The sequence shown here is derived from an EMBL/GenBank/DDBJ whole genome shotgun (WGS) entry which is preliminary data.</text>
</comment>
<gene>
    <name evidence="1" type="ORF">LCGC14_1633380</name>
</gene>
<dbReference type="EMBL" id="LAZR01013508">
    <property type="protein sequence ID" value="KKM21637.1"/>
    <property type="molecule type" value="Genomic_DNA"/>
</dbReference>
<sequence>MTKNKEDITVLCKVGAFVCKITHIRRKVYHTQTPIFVGLREYIWINKKKELVVRDPKTNNAFIQQQI</sequence>
<evidence type="ECO:0000313" key="1">
    <source>
        <dbReference type="EMBL" id="KKM21637.1"/>
    </source>
</evidence>
<reference evidence="1" key="1">
    <citation type="journal article" date="2015" name="Nature">
        <title>Complex archaea that bridge the gap between prokaryotes and eukaryotes.</title>
        <authorList>
            <person name="Spang A."/>
            <person name="Saw J.H."/>
            <person name="Jorgensen S.L."/>
            <person name="Zaremba-Niedzwiedzka K."/>
            <person name="Martijn J."/>
            <person name="Lind A.E."/>
            <person name="van Eijk R."/>
            <person name="Schleper C."/>
            <person name="Guy L."/>
            <person name="Ettema T.J."/>
        </authorList>
    </citation>
    <scope>NUCLEOTIDE SEQUENCE</scope>
</reference>
<proteinExistence type="predicted"/>
<protein>
    <submittedName>
        <fullName evidence="1">Uncharacterized protein</fullName>
    </submittedName>
</protein>